<evidence type="ECO:0000259" key="1">
    <source>
        <dbReference type="Pfam" id="PF14065"/>
    </source>
</evidence>
<sequence length="199" mass="21987">MLDDCLNYLCERMNQSLRPAFDLAEELVVVSPPSGTETTGQVTTENRILVFLSNLERDPFSKPGLVPGGQTRQRVALTSKPLYLTLSVVIAANFSGSNASGANYSDGLKVLSHLLAFFHRNPVFHRQNAPDLPEDIEQIAMEMESIPGNELSHMWSMLGSKYLPSCVYRVRVAIPDSETILTQTGRLGTTDPSIYRKGE</sequence>
<accession>A0A1M7YQ75</accession>
<dbReference type="InterPro" id="IPR025351">
    <property type="entry name" value="Pvc16_N"/>
</dbReference>
<dbReference type="Proteomes" id="UP000184600">
    <property type="component" value="Unassembled WGS sequence"/>
</dbReference>
<dbReference type="RefSeq" id="WP_073579664.1">
    <property type="nucleotide sequence ID" value="NZ_AP024897.1"/>
</dbReference>
<dbReference type="EMBL" id="FRFG01000007">
    <property type="protein sequence ID" value="SHO54754.1"/>
    <property type="molecule type" value="Genomic_DNA"/>
</dbReference>
<protein>
    <recommendedName>
        <fullName evidence="1">Pvc16 N-terminal domain-containing protein</fullName>
    </recommendedName>
</protein>
<keyword evidence="3" id="KW-1185">Reference proteome</keyword>
<organism evidence="2 3">
    <name type="scientific">Vibrio quintilis</name>
    <dbReference type="NCBI Taxonomy" id="1117707"/>
    <lineage>
        <taxon>Bacteria</taxon>
        <taxon>Pseudomonadati</taxon>
        <taxon>Pseudomonadota</taxon>
        <taxon>Gammaproteobacteria</taxon>
        <taxon>Vibrionales</taxon>
        <taxon>Vibrionaceae</taxon>
        <taxon>Vibrio</taxon>
    </lineage>
</organism>
<dbReference type="Pfam" id="PF14065">
    <property type="entry name" value="Pvc16_N"/>
    <property type="match status" value="1"/>
</dbReference>
<reference evidence="3" key="1">
    <citation type="submission" date="2016-12" db="EMBL/GenBank/DDBJ databases">
        <authorList>
            <person name="Rodrigo-Torres L."/>
            <person name="Arahal R.D."/>
            <person name="Lucena T."/>
        </authorList>
    </citation>
    <scope>NUCLEOTIDE SEQUENCE [LARGE SCALE GENOMIC DNA]</scope>
</reference>
<name>A0A1M7YQ75_9VIBR</name>
<feature type="domain" description="Pvc16 N-terminal" evidence="1">
    <location>
        <begin position="11"/>
        <end position="183"/>
    </location>
</feature>
<dbReference type="OrthoDB" id="7560784at2"/>
<dbReference type="AlphaFoldDB" id="A0A1M7YQ75"/>
<proteinExistence type="predicted"/>
<gene>
    <name evidence="2" type="ORF">VQ7734_00472</name>
</gene>
<evidence type="ECO:0000313" key="3">
    <source>
        <dbReference type="Proteomes" id="UP000184600"/>
    </source>
</evidence>
<dbReference type="STRING" id="1117707.VQ7734_00472"/>
<evidence type="ECO:0000313" key="2">
    <source>
        <dbReference type="EMBL" id="SHO54754.1"/>
    </source>
</evidence>